<dbReference type="OrthoDB" id="48130at2759"/>
<dbReference type="GO" id="GO:0030833">
    <property type="term" value="P:regulation of actin filament polymerization"/>
    <property type="evidence" value="ECO:0007669"/>
    <property type="project" value="TreeGrafter"/>
</dbReference>
<evidence type="ECO:0008006" key="3">
    <source>
        <dbReference type="Google" id="ProtNLM"/>
    </source>
</evidence>
<dbReference type="GO" id="GO:0051015">
    <property type="term" value="F:actin filament binding"/>
    <property type="evidence" value="ECO:0007669"/>
    <property type="project" value="TreeGrafter"/>
</dbReference>
<dbReference type="SUPFAM" id="SSF51230">
    <property type="entry name" value="Single hybrid motif"/>
    <property type="match status" value="1"/>
</dbReference>
<evidence type="ECO:0000313" key="1">
    <source>
        <dbReference type="EMBL" id="KAG5669717.1"/>
    </source>
</evidence>
<dbReference type="GO" id="GO:0005634">
    <property type="term" value="C:nucleus"/>
    <property type="evidence" value="ECO:0007669"/>
    <property type="project" value="TreeGrafter"/>
</dbReference>
<dbReference type="Gene3D" id="2.40.50.100">
    <property type="match status" value="1"/>
</dbReference>
<dbReference type="InterPro" id="IPR011053">
    <property type="entry name" value="Single_hybrid_motif"/>
</dbReference>
<dbReference type="Proteomes" id="UP001107558">
    <property type="component" value="Chromosome 3"/>
</dbReference>
<reference evidence="1" key="1">
    <citation type="submission" date="2021-03" db="EMBL/GenBank/DDBJ databases">
        <title>Chromosome level genome of the anhydrobiotic midge Polypedilum vanderplanki.</title>
        <authorList>
            <person name="Yoshida Y."/>
            <person name="Kikawada T."/>
            <person name="Gusev O."/>
        </authorList>
    </citation>
    <scope>NUCLEOTIDE SEQUENCE</scope>
    <source>
        <strain evidence="1">NIAS01</strain>
        <tissue evidence="1">Whole body or cell culture</tissue>
    </source>
</reference>
<gene>
    <name evidence="1" type="ORF">PVAND_000012</name>
</gene>
<organism evidence="1 2">
    <name type="scientific">Polypedilum vanderplanki</name>
    <name type="common">Sleeping chironomid midge</name>
    <dbReference type="NCBI Taxonomy" id="319348"/>
    <lineage>
        <taxon>Eukaryota</taxon>
        <taxon>Metazoa</taxon>
        <taxon>Ecdysozoa</taxon>
        <taxon>Arthropoda</taxon>
        <taxon>Hexapoda</taxon>
        <taxon>Insecta</taxon>
        <taxon>Pterygota</taxon>
        <taxon>Neoptera</taxon>
        <taxon>Endopterygota</taxon>
        <taxon>Diptera</taxon>
        <taxon>Nematocera</taxon>
        <taxon>Chironomoidea</taxon>
        <taxon>Chironomidae</taxon>
        <taxon>Chironominae</taxon>
        <taxon>Polypedilum</taxon>
        <taxon>Polypedilum</taxon>
    </lineage>
</organism>
<dbReference type="EMBL" id="JADBJN010000003">
    <property type="protein sequence ID" value="KAG5669717.1"/>
    <property type="molecule type" value="Genomic_DNA"/>
</dbReference>
<keyword evidence="2" id="KW-1185">Reference proteome</keyword>
<dbReference type="PANTHER" id="PTHR13651">
    <property type="entry name" value="PROTEIN ABITRAM"/>
    <property type="match status" value="1"/>
</dbReference>
<accession>A0A9J6BIS2</accession>
<dbReference type="GO" id="GO:0030027">
    <property type="term" value="C:lamellipodium"/>
    <property type="evidence" value="ECO:0007669"/>
    <property type="project" value="TreeGrafter"/>
</dbReference>
<name>A0A9J6BIS2_POLVA</name>
<sequence length="185" mass="21222">MEKFYLNNDDYEENVESIVAANREYEDKPFPSVVDRYFTRYHYKRSSSNGDNEDHLVLFHSNKVCMIMLDKNHIAFTKGIVDINFDVGNCDRSQNQVKGKHKKGGMNMQHNTCIAIIKCADDSQYKIVSCVQGRLVEVNDRLKTNLSKLNEEGNGYVAVVLLKPDNYQKSINILIDDAAYNNIKS</sequence>
<dbReference type="GO" id="GO:0032433">
    <property type="term" value="C:filopodium tip"/>
    <property type="evidence" value="ECO:0007669"/>
    <property type="project" value="TreeGrafter"/>
</dbReference>
<dbReference type="GO" id="GO:0030425">
    <property type="term" value="C:dendrite"/>
    <property type="evidence" value="ECO:0007669"/>
    <property type="project" value="TreeGrafter"/>
</dbReference>
<dbReference type="GO" id="GO:0051489">
    <property type="term" value="P:regulation of filopodium assembly"/>
    <property type="evidence" value="ECO:0007669"/>
    <property type="project" value="TreeGrafter"/>
</dbReference>
<protein>
    <recommendedName>
        <fullName evidence="3">Protein Abitram</fullName>
    </recommendedName>
</protein>
<proteinExistence type="predicted"/>
<dbReference type="GO" id="GO:0048813">
    <property type="term" value="P:dendrite morphogenesis"/>
    <property type="evidence" value="ECO:0007669"/>
    <property type="project" value="TreeGrafter"/>
</dbReference>
<dbReference type="GO" id="GO:0003785">
    <property type="term" value="F:actin monomer binding"/>
    <property type="evidence" value="ECO:0007669"/>
    <property type="project" value="TreeGrafter"/>
</dbReference>
<comment type="caution">
    <text evidence="1">The sequence shown here is derived from an EMBL/GenBank/DDBJ whole genome shotgun (WGS) entry which is preliminary data.</text>
</comment>
<dbReference type="InterPro" id="IPR039169">
    <property type="entry name" value="Abitram"/>
</dbReference>
<evidence type="ECO:0000313" key="2">
    <source>
        <dbReference type="Proteomes" id="UP001107558"/>
    </source>
</evidence>
<dbReference type="AlphaFoldDB" id="A0A9J6BIS2"/>
<dbReference type="PANTHER" id="PTHR13651:SF0">
    <property type="entry name" value="PROTEIN ABITRAM"/>
    <property type="match status" value="1"/>
</dbReference>